<keyword evidence="2" id="KW-1185">Reference proteome</keyword>
<accession>A0AAP2GEW9</accession>
<dbReference type="EMBL" id="JAHESC010000030">
    <property type="protein sequence ID" value="MBT1688774.1"/>
    <property type="molecule type" value="Genomic_DNA"/>
</dbReference>
<evidence type="ECO:0000313" key="2">
    <source>
        <dbReference type="Proteomes" id="UP001319180"/>
    </source>
</evidence>
<proteinExistence type="predicted"/>
<sequence>MELNDIISSKSPRVDKFDYVERIGPWAFQSFSKSKWHQVSDDEIIEGALVNAPEKEKLMLLNLYSLPEIVRVWRSKVLIQDDWRHSNNIWIARNIFKQRDPEKFVSLALQDLDRQRQRNRKYERIIFRS</sequence>
<evidence type="ECO:0000313" key="1">
    <source>
        <dbReference type="EMBL" id="MBT1688774.1"/>
    </source>
</evidence>
<organism evidence="1 2">
    <name type="scientific">Dawidia soli</name>
    <dbReference type="NCBI Taxonomy" id="2782352"/>
    <lineage>
        <taxon>Bacteria</taxon>
        <taxon>Pseudomonadati</taxon>
        <taxon>Bacteroidota</taxon>
        <taxon>Cytophagia</taxon>
        <taxon>Cytophagales</taxon>
        <taxon>Chryseotaleaceae</taxon>
        <taxon>Dawidia</taxon>
    </lineage>
</organism>
<name>A0AAP2GEW9_9BACT</name>
<protein>
    <submittedName>
        <fullName evidence="1">Uncharacterized protein</fullName>
    </submittedName>
</protein>
<dbReference type="Proteomes" id="UP001319180">
    <property type="component" value="Unassembled WGS sequence"/>
</dbReference>
<reference evidence="1 2" key="1">
    <citation type="submission" date="2021-05" db="EMBL/GenBank/DDBJ databases">
        <title>A Polyphasic approach of four new species of the genus Ohtaekwangia: Ohtaekwangia histidinii sp. nov., Ohtaekwangia cretensis sp. nov., Ohtaekwangia indiensis sp. nov., Ohtaekwangia reichenbachii sp. nov. from diverse environment.</title>
        <authorList>
            <person name="Octaviana S."/>
        </authorList>
    </citation>
    <scope>NUCLEOTIDE SEQUENCE [LARGE SCALE GENOMIC DNA]</scope>
    <source>
        <strain evidence="1 2">PWU37</strain>
    </source>
</reference>
<gene>
    <name evidence="1" type="ORF">KK078_19555</name>
</gene>
<comment type="caution">
    <text evidence="1">The sequence shown here is derived from an EMBL/GenBank/DDBJ whole genome shotgun (WGS) entry which is preliminary data.</text>
</comment>
<dbReference type="AlphaFoldDB" id="A0AAP2GEW9"/>
<dbReference type="RefSeq" id="WP_254091999.1">
    <property type="nucleotide sequence ID" value="NZ_JAHESC010000030.1"/>
</dbReference>